<gene>
    <name evidence="4" type="ORF">WKW80_14760</name>
</gene>
<proteinExistence type="predicted"/>
<organism evidence="4 5">
    <name type="scientific">Variovorax humicola</name>
    <dbReference type="NCBI Taxonomy" id="1769758"/>
    <lineage>
        <taxon>Bacteria</taxon>
        <taxon>Pseudomonadati</taxon>
        <taxon>Pseudomonadota</taxon>
        <taxon>Betaproteobacteria</taxon>
        <taxon>Burkholderiales</taxon>
        <taxon>Comamonadaceae</taxon>
        <taxon>Variovorax</taxon>
    </lineage>
</organism>
<dbReference type="EMBL" id="JBBKZV010000007">
    <property type="protein sequence ID" value="MEJ8823282.1"/>
    <property type="molecule type" value="Genomic_DNA"/>
</dbReference>
<keyword evidence="5" id="KW-1185">Reference proteome</keyword>
<feature type="region of interest" description="Disordered" evidence="1">
    <location>
        <begin position="32"/>
        <end position="108"/>
    </location>
</feature>
<feature type="domain" description="DUF4124" evidence="3">
    <location>
        <begin position="12"/>
        <end position="75"/>
    </location>
</feature>
<name>A0ABU8W1L8_9BURK</name>
<dbReference type="InterPro" id="IPR025392">
    <property type="entry name" value="DUF4124"/>
</dbReference>
<dbReference type="Proteomes" id="UP001363010">
    <property type="component" value="Unassembled WGS sequence"/>
</dbReference>
<evidence type="ECO:0000259" key="3">
    <source>
        <dbReference type="Pfam" id="PF13511"/>
    </source>
</evidence>
<feature type="signal peptide" evidence="2">
    <location>
        <begin position="1"/>
        <end position="21"/>
    </location>
</feature>
<protein>
    <submittedName>
        <fullName evidence="4">DUF4124 domain-containing protein</fullName>
    </submittedName>
</protein>
<feature type="compositionally biased region" description="Low complexity" evidence="1">
    <location>
        <begin position="62"/>
        <end position="88"/>
    </location>
</feature>
<comment type="caution">
    <text evidence="4">The sequence shown here is derived from an EMBL/GenBank/DDBJ whole genome shotgun (WGS) entry which is preliminary data.</text>
</comment>
<feature type="compositionally biased region" description="Basic and acidic residues" evidence="1">
    <location>
        <begin position="89"/>
        <end position="108"/>
    </location>
</feature>
<reference evidence="4 5" key="1">
    <citation type="submission" date="2024-03" db="EMBL/GenBank/DDBJ databases">
        <title>Novel species of the genus Variovorax.</title>
        <authorList>
            <person name="Liu Q."/>
            <person name="Xin Y.-H."/>
        </authorList>
    </citation>
    <scope>NUCLEOTIDE SEQUENCE [LARGE SCALE GENOMIC DNA]</scope>
    <source>
        <strain evidence="4 5">KACC 18501</strain>
    </source>
</reference>
<sequence>MKLAHALVLGFACVLPLAASAQWQWVDNAGKTVFSDQPPPLDVPEKNILRRPTRAAGAPRVSTSPAPAADADAAATTAKPAANGPKPTGVDKELEEKARKAAEAERARKAVEAERVARARADNCVQARQSKATFDSGLRVARVNAQGEREFLDDSQRAAELQRAQSAIDRDCR</sequence>
<evidence type="ECO:0000313" key="4">
    <source>
        <dbReference type="EMBL" id="MEJ8823282.1"/>
    </source>
</evidence>
<evidence type="ECO:0000313" key="5">
    <source>
        <dbReference type="Proteomes" id="UP001363010"/>
    </source>
</evidence>
<evidence type="ECO:0000256" key="2">
    <source>
        <dbReference type="SAM" id="SignalP"/>
    </source>
</evidence>
<dbReference type="RefSeq" id="WP_340364317.1">
    <property type="nucleotide sequence ID" value="NZ_JBBKZV010000007.1"/>
</dbReference>
<dbReference type="Pfam" id="PF13511">
    <property type="entry name" value="DUF4124"/>
    <property type="match status" value="1"/>
</dbReference>
<accession>A0ABU8W1L8</accession>
<feature type="chain" id="PRO_5045137756" evidence="2">
    <location>
        <begin position="22"/>
        <end position="173"/>
    </location>
</feature>
<evidence type="ECO:0000256" key="1">
    <source>
        <dbReference type="SAM" id="MobiDB-lite"/>
    </source>
</evidence>
<keyword evidence="2" id="KW-0732">Signal</keyword>